<keyword evidence="1" id="KW-0472">Membrane</keyword>
<proteinExistence type="predicted"/>
<keyword evidence="1" id="KW-1133">Transmembrane helix</keyword>
<dbReference type="EMBL" id="AAUW01000020">
    <property type="protein sequence ID" value="EAV41545.1"/>
    <property type="molecule type" value="Genomic_DNA"/>
</dbReference>
<dbReference type="AlphaFoldDB" id="A0P0D7"/>
<organism evidence="2 3">
    <name type="scientific">Roseibium aggregatum (strain ATCC 25650 / DSM 13394 / JCM 20685 / NBRC 16684 / NCIMB 2208 / IAM 12614 / B1)</name>
    <name type="common">Stappia aggregata</name>
    <dbReference type="NCBI Taxonomy" id="384765"/>
    <lineage>
        <taxon>Bacteria</taxon>
        <taxon>Pseudomonadati</taxon>
        <taxon>Pseudomonadota</taxon>
        <taxon>Alphaproteobacteria</taxon>
        <taxon>Hyphomicrobiales</taxon>
        <taxon>Stappiaceae</taxon>
        <taxon>Roseibium</taxon>
    </lineage>
</organism>
<evidence type="ECO:0000313" key="2">
    <source>
        <dbReference type="EMBL" id="EAV41545.1"/>
    </source>
</evidence>
<feature type="transmembrane region" description="Helical" evidence="1">
    <location>
        <begin position="32"/>
        <end position="51"/>
    </location>
</feature>
<accession>A0P0D7</accession>
<keyword evidence="1" id="KW-0812">Transmembrane</keyword>
<dbReference type="Proteomes" id="UP000004848">
    <property type="component" value="Unassembled WGS sequence"/>
</dbReference>
<evidence type="ECO:0000313" key="3">
    <source>
        <dbReference type="Proteomes" id="UP000004848"/>
    </source>
</evidence>
<evidence type="ECO:0008006" key="4">
    <source>
        <dbReference type="Google" id="ProtNLM"/>
    </source>
</evidence>
<sequence>MFEGDLKSTYQALVFVLDWIISRIMTRPVHHISRLAATFLFAIALLFAGFAPAHQAMKAPGEHVAANAYMPCETMMGHAPAMMADEMPDNGQTNFDLCCGGALCAADTIRDGQDITLGVPQTLAFAQMPPDALHVSDNALPERPPRLL</sequence>
<reference evidence="2 3" key="1">
    <citation type="submission" date="2006-05" db="EMBL/GenBank/DDBJ databases">
        <authorList>
            <person name="King G."/>
            <person name="Ferriera S."/>
            <person name="Johnson J."/>
            <person name="Kravitz S."/>
            <person name="Beeson K."/>
            <person name="Sutton G."/>
            <person name="Rogers Y.-H."/>
            <person name="Friedman R."/>
            <person name="Frazier M."/>
            <person name="Venter J.C."/>
        </authorList>
    </citation>
    <scope>NUCLEOTIDE SEQUENCE [LARGE SCALE GENOMIC DNA]</scope>
    <source>
        <strain evidence="3">ATCC 25650 / DSM 13394 / JCM 20685 / NBRC 16684 / NCIMB 2208 / IAM 12614 / B1</strain>
    </source>
</reference>
<comment type="caution">
    <text evidence="2">The sequence shown here is derived from an EMBL/GenBank/DDBJ whole genome shotgun (WGS) entry which is preliminary data.</text>
</comment>
<evidence type="ECO:0000256" key="1">
    <source>
        <dbReference type="SAM" id="Phobius"/>
    </source>
</evidence>
<protein>
    <recommendedName>
        <fullName evidence="4">DUF2946 family protein</fullName>
    </recommendedName>
</protein>
<name>A0P0D7_ROSAI</name>
<gene>
    <name evidence="2" type="ORF">SIAM614_30581</name>
</gene>